<proteinExistence type="predicted"/>
<feature type="signal peptide" evidence="1">
    <location>
        <begin position="1"/>
        <end position="27"/>
    </location>
</feature>
<protein>
    <recommendedName>
        <fullName evidence="4">Hexosyltransferase</fullName>
    </recommendedName>
</protein>
<dbReference type="Gene3D" id="3.90.550.10">
    <property type="entry name" value="Spore Coat Polysaccharide Biosynthesis Protein SpsA, Chain A"/>
    <property type="match status" value="1"/>
</dbReference>
<evidence type="ECO:0000313" key="2">
    <source>
        <dbReference type="EMBL" id="KAA8494329.1"/>
    </source>
</evidence>
<evidence type="ECO:0000256" key="1">
    <source>
        <dbReference type="SAM" id="SignalP"/>
    </source>
</evidence>
<gene>
    <name evidence="2" type="ORF">FVE85_4304</name>
</gene>
<organism evidence="2 3">
    <name type="scientific">Porphyridium purpureum</name>
    <name type="common">Red alga</name>
    <name type="synonym">Porphyridium cruentum</name>
    <dbReference type="NCBI Taxonomy" id="35688"/>
    <lineage>
        <taxon>Eukaryota</taxon>
        <taxon>Rhodophyta</taxon>
        <taxon>Bangiophyceae</taxon>
        <taxon>Porphyridiales</taxon>
        <taxon>Porphyridiaceae</taxon>
        <taxon>Porphyridium</taxon>
    </lineage>
</organism>
<name>A0A5J4YSF1_PORPP</name>
<dbReference type="EMBL" id="VRMN01000005">
    <property type="protein sequence ID" value="KAA8494329.1"/>
    <property type="molecule type" value="Genomic_DNA"/>
</dbReference>
<dbReference type="InterPro" id="IPR029044">
    <property type="entry name" value="Nucleotide-diphossugar_trans"/>
</dbReference>
<dbReference type="OrthoDB" id="10290244at2759"/>
<dbReference type="Proteomes" id="UP000324585">
    <property type="component" value="Unassembled WGS sequence"/>
</dbReference>
<dbReference type="AlphaFoldDB" id="A0A5J4YSF1"/>
<evidence type="ECO:0008006" key="4">
    <source>
        <dbReference type="Google" id="ProtNLM"/>
    </source>
</evidence>
<sequence length="456" mass="51921">MDVSRVVWASAAACLVLLCAFASIALSGQGSNERFAVLESEHDWNAALQEHMRPAQSGSGAVRDAEILVLDDEISGGKLTWTNRSLGLNHKPYWNTCHSTLDQNLSEKNPLLKFTPNRHVPVLDDTRSAIIVALMGRRYEDGVAEVIDSWQQFLLGLKPSTSYVIIVVLLGGSKAAVDDFVQLISNSVDPLDCEVEHRRAFCAKMAALDGGYRIFIARESGMHVWVTFRPVIIPSSFGRVSHLPFAEFSKLQKKKCKSCCQFTLQYAYATNWYGFELPFLKVIDYFDFVFKFDADMRACRSAPMDMVGDMIRTRAVYMTSQTLTDRKCSGTNKELLFHFLAKEEQRCGFRIHPQANEHMWWDDQLVPYSNFFGVWLGLLTSPEVSRFAVEYRDFTTGLWENRWGDQQFWSNIWGLFFPHAYNEHVLNLEEWRSSGLIQHKRACPNDSNATSSASQR</sequence>
<keyword evidence="3" id="KW-1185">Reference proteome</keyword>
<accession>A0A5J4YSF1</accession>
<keyword evidence="1" id="KW-0732">Signal</keyword>
<comment type="caution">
    <text evidence="2">The sequence shown here is derived from an EMBL/GenBank/DDBJ whole genome shotgun (WGS) entry which is preliminary data.</text>
</comment>
<feature type="chain" id="PRO_5023832824" description="Hexosyltransferase" evidence="1">
    <location>
        <begin position="28"/>
        <end position="456"/>
    </location>
</feature>
<reference evidence="3" key="1">
    <citation type="journal article" date="2019" name="Nat. Commun.">
        <title>Expansion of phycobilisome linker gene families in mesophilic red algae.</title>
        <authorList>
            <person name="Lee J."/>
            <person name="Kim D."/>
            <person name="Bhattacharya D."/>
            <person name="Yoon H.S."/>
        </authorList>
    </citation>
    <scope>NUCLEOTIDE SEQUENCE [LARGE SCALE GENOMIC DNA]</scope>
    <source>
        <strain evidence="3">CCMP 1328</strain>
    </source>
</reference>
<evidence type="ECO:0000313" key="3">
    <source>
        <dbReference type="Proteomes" id="UP000324585"/>
    </source>
</evidence>